<dbReference type="AlphaFoldDB" id="A0A1I3ZM37"/>
<keyword evidence="10" id="KW-1185">Reference proteome</keyword>
<evidence type="ECO:0000256" key="1">
    <source>
        <dbReference type="ARBA" id="ARBA00005915"/>
    </source>
</evidence>
<dbReference type="GO" id="GO:0006310">
    <property type="term" value="P:DNA recombination"/>
    <property type="evidence" value="ECO:0007669"/>
    <property type="project" value="InterPro"/>
</dbReference>
<dbReference type="Pfam" id="PF02272">
    <property type="entry name" value="DHHA1"/>
    <property type="match status" value="1"/>
</dbReference>
<dbReference type="RefSeq" id="WP_091714298.1">
    <property type="nucleotide sequence ID" value="NZ_FOSH01000011.1"/>
</dbReference>
<evidence type="ECO:0000259" key="6">
    <source>
        <dbReference type="Pfam" id="PF01368"/>
    </source>
</evidence>
<dbReference type="PANTHER" id="PTHR30255">
    <property type="entry name" value="SINGLE-STRANDED-DNA-SPECIFIC EXONUCLEASE RECJ"/>
    <property type="match status" value="1"/>
</dbReference>
<comment type="similarity">
    <text evidence="1">Belongs to the RecJ family.</text>
</comment>
<evidence type="ECO:0000313" key="9">
    <source>
        <dbReference type="EMBL" id="SFK45105.1"/>
    </source>
</evidence>
<dbReference type="InterPro" id="IPR001667">
    <property type="entry name" value="DDH_dom"/>
</dbReference>
<evidence type="ECO:0000259" key="7">
    <source>
        <dbReference type="Pfam" id="PF02272"/>
    </source>
</evidence>
<dbReference type="OrthoDB" id="9809852at2"/>
<dbReference type="SUPFAM" id="SSF64182">
    <property type="entry name" value="DHH phosphoesterases"/>
    <property type="match status" value="1"/>
</dbReference>
<reference evidence="10" key="1">
    <citation type="submission" date="2016-10" db="EMBL/GenBank/DDBJ databases">
        <authorList>
            <person name="Varghese N."/>
            <person name="Submissions S."/>
        </authorList>
    </citation>
    <scope>NUCLEOTIDE SEQUENCE [LARGE SCALE GENOMIC DNA]</scope>
    <source>
        <strain evidence="10">DSM 11578</strain>
    </source>
</reference>
<dbReference type="InterPro" id="IPR038763">
    <property type="entry name" value="DHH_sf"/>
</dbReference>
<dbReference type="Gene3D" id="3.10.310.30">
    <property type="match status" value="1"/>
</dbReference>
<dbReference type="PANTHER" id="PTHR30255:SF2">
    <property type="entry name" value="SINGLE-STRANDED-DNA-SPECIFIC EXONUCLEASE RECJ"/>
    <property type="match status" value="1"/>
</dbReference>
<dbReference type="InterPro" id="IPR041122">
    <property type="entry name" value="RecJ_OB"/>
</dbReference>
<evidence type="ECO:0000256" key="4">
    <source>
        <dbReference type="ARBA" id="ARBA00022801"/>
    </source>
</evidence>
<sequence>MSILPDIVERPHDGWDKLPESWPESLRKIMAARGITEVEQLYFELADLPRPDQLLGMQAAVELLATALKEQWKVTIVADFDSDGATSCALAIRGLQSMGLKQVHYIVPNRFVHGYGLTPSLLDDIPELEQPDLLVTVDNGIASISGVKAAHQRGMKVLVTDHHLAGEELPEADAIVNPNQTGDPFPYKNLAGVGVCFYVLLGLRQHLRTIDWFESASLPEPKVGDWLDLVALGTVADVVPLDKLNRTLVNHGLQRIRRGKGCIGIQALIRIAGREKEKLVSSDLGFSIAPRLNAAGRMEDMGLGINLLLTDNAQQALNIATQLDSINLERRAVEQTMQVDALKMLERIDIEENTLRTGYCLFDEDWHQGVIGLLASRIKEKTYRPVIAFAPGNDDEVKGSARSIPGIHIRDVLARVAAKHPKLLERFGGHAMAAGLTIKKADLNDFNRAFESALNEMVSSETYLQQLPSDGELASSDCQLSFAEMLSEAAPWGQGFEEPRFHGVFKVSNFRLVGQEQNHLRLQLEMNGRRQINAMAFGQDKPSWLAENSLVLVRYKLSVNEFRGQKSLQFLVDELMPAHTDRHN</sequence>
<evidence type="ECO:0000256" key="5">
    <source>
        <dbReference type="ARBA" id="ARBA00022839"/>
    </source>
</evidence>
<feature type="domain" description="RecJ OB" evidence="8">
    <location>
        <begin position="470"/>
        <end position="573"/>
    </location>
</feature>
<dbReference type="Pfam" id="PF01368">
    <property type="entry name" value="DHH"/>
    <property type="match status" value="1"/>
</dbReference>
<evidence type="ECO:0000259" key="8">
    <source>
        <dbReference type="Pfam" id="PF17768"/>
    </source>
</evidence>
<dbReference type="EMBL" id="FOSH01000011">
    <property type="protein sequence ID" value="SFK45105.1"/>
    <property type="molecule type" value="Genomic_DNA"/>
</dbReference>
<organism evidence="9 10">
    <name type="scientific">Methylophaga sulfidovorans</name>
    <dbReference type="NCBI Taxonomy" id="45496"/>
    <lineage>
        <taxon>Bacteria</taxon>
        <taxon>Pseudomonadati</taxon>
        <taxon>Pseudomonadota</taxon>
        <taxon>Gammaproteobacteria</taxon>
        <taxon>Thiotrichales</taxon>
        <taxon>Piscirickettsiaceae</taxon>
        <taxon>Methylophaga</taxon>
    </lineage>
</organism>
<evidence type="ECO:0000256" key="3">
    <source>
        <dbReference type="ARBA" id="ARBA00022722"/>
    </source>
</evidence>
<name>A0A1I3ZM37_9GAMM</name>
<dbReference type="InterPro" id="IPR003156">
    <property type="entry name" value="DHHA1_dom"/>
</dbReference>
<accession>A0A1I3ZM37</accession>
<keyword evidence="3" id="KW-0540">Nuclease</keyword>
<keyword evidence="5 9" id="KW-0269">Exonuclease</keyword>
<dbReference type="InterPro" id="IPR004610">
    <property type="entry name" value="RecJ"/>
</dbReference>
<dbReference type="FunFam" id="3.90.1640.30:FF:000001">
    <property type="entry name" value="Single-stranded-DNA-specific exonuclease RecJ"/>
    <property type="match status" value="1"/>
</dbReference>
<dbReference type="Gene3D" id="3.90.1640.30">
    <property type="match status" value="1"/>
</dbReference>
<feature type="domain" description="DDH" evidence="6">
    <location>
        <begin position="73"/>
        <end position="234"/>
    </location>
</feature>
<dbReference type="NCBIfam" id="TIGR00644">
    <property type="entry name" value="recJ"/>
    <property type="match status" value="1"/>
</dbReference>
<dbReference type="Pfam" id="PF17768">
    <property type="entry name" value="RecJ_OB"/>
    <property type="match status" value="1"/>
</dbReference>
<dbReference type="GO" id="GO:0003676">
    <property type="term" value="F:nucleic acid binding"/>
    <property type="evidence" value="ECO:0007669"/>
    <property type="project" value="InterPro"/>
</dbReference>
<dbReference type="InterPro" id="IPR051673">
    <property type="entry name" value="SSDNA_exonuclease_RecJ"/>
</dbReference>
<dbReference type="GO" id="GO:0006281">
    <property type="term" value="P:DNA repair"/>
    <property type="evidence" value="ECO:0007669"/>
    <property type="project" value="InterPro"/>
</dbReference>
<dbReference type="STRING" id="45496.SAMN04488079_11174"/>
<keyword evidence="4" id="KW-0378">Hydrolase</keyword>
<feature type="domain" description="DHHA1" evidence="7">
    <location>
        <begin position="363"/>
        <end position="455"/>
    </location>
</feature>
<proteinExistence type="inferred from homology"/>
<dbReference type="GO" id="GO:0008409">
    <property type="term" value="F:5'-3' exonuclease activity"/>
    <property type="evidence" value="ECO:0007669"/>
    <property type="project" value="InterPro"/>
</dbReference>
<evidence type="ECO:0000313" key="10">
    <source>
        <dbReference type="Proteomes" id="UP000198924"/>
    </source>
</evidence>
<evidence type="ECO:0000256" key="2">
    <source>
        <dbReference type="ARBA" id="ARBA00019841"/>
    </source>
</evidence>
<dbReference type="Proteomes" id="UP000198924">
    <property type="component" value="Unassembled WGS sequence"/>
</dbReference>
<gene>
    <name evidence="9" type="ORF">SAMN04488079_11174</name>
</gene>
<protein>
    <recommendedName>
        <fullName evidence="2">Single-stranded-DNA-specific exonuclease RecJ</fullName>
    </recommendedName>
</protein>